<dbReference type="Pfam" id="PF05076">
    <property type="entry name" value="SUFU"/>
    <property type="match status" value="1"/>
</dbReference>
<dbReference type="InterPro" id="IPR037181">
    <property type="entry name" value="SUFU_N"/>
</dbReference>
<dbReference type="PANTHER" id="PTHR10928:SF2">
    <property type="entry name" value="SUPPRESSOR OF FUSED HOMOLOG"/>
    <property type="match status" value="1"/>
</dbReference>
<comment type="caution">
    <text evidence="2">The sequence shown here is derived from an EMBL/GenBank/DDBJ whole genome shotgun (WGS) entry which is preliminary data.</text>
</comment>
<dbReference type="InterPro" id="IPR007768">
    <property type="entry name" value="Suppressor_of_fused"/>
</dbReference>
<organism evidence="2 3">
    <name type="scientific">Paenibacillus lemnae</name>
    <dbReference type="NCBI Taxonomy" id="1330551"/>
    <lineage>
        <taxon>Bacteria</taxon>
        <taxon>Bacillati</taxon>
        <taxon>Bacillota</taxon>
        <taxon>Bacilli</taxon>
        <taxon>Bacillales</taxon>
        <taxon>Paenibacillaceae</taxon>
        <taxon>Paenibacillus</taxon>
    </lineage>
</organism>
<evidence type="ECO:0000313" key="3">
    <source>
        <dbReference type="Proteomes" id="UP000565468"/>
    </source>
</evidence>
<evidence type="ECO:0000313" key="2">
    <source>
        <dbReference type="EMBL" id="NMO95839.1"/>
    </source>
</evidence>
<gene>
    <name evidence="2" type="ORF">HII30_08670</name>
</gene>
<keyword evidence="3" id="KW-1185">Reference proteome</keyword>
<evidence type="ECO:0000259" key="1">
    <source>
        <dbReference type="Pfam" id="PF05076"/>
    </source>
</evidence>
<dbReference type="InterPro" id="IPR020941">
    <property type="entry name" value="SUFU-like_domain"/>
</dbReference>
<dbReference type="RefSeq" id="WP_169504630.1">
    <property type="nucleotide sequence ID" value="NZ_JABBPN010000006.1"/>
</dbReference>
<proteinExistence type="predicted"/>
<protein>
    <submittedName>
        <fullName evidence="2">Suppressor of fused domain protein</fullName>
    </submittedName>
</protein>
<dbReference type="AlphaFoldDB" id="A0A848M6G0"/>
<dbReference type="InterPro" id="IPR017429">
    <property type="entry name" value="Suppressor_of_fused_bac"/>
</dbReference>
<feature type="domain" description="Suppressor of fused-like" evidence="1">
    <location>
        <begin position="41"/>
        <end position="205"/>
    </location>
</feature>
<sequence length="355" mass="39557">MKNEEEEQAYGWDAIDQSLSTLYGDFEPKHYGTLIPYELGGHDPLKGISAYAVNEPLPHWHFVTYGFTELYEKESEDPDISGYGFELTFRLMRQSGEEEPPAWALNLLQNMGRYVFNSGNVFRPGDYLDANGPICLQAETELTALAFIQDPALSLRETPNGRMEFIQMLGITADELEAMQVWNTIGVLESAVKYIPCFITDLERESVMHIPEVQEKVQDGMENDGSSTGFLFVDQLGWEPGKKSLFRRTPAILTLGAKQAAAAGKLLTGRIPKHRELTFAGRELTVQFRAGDTSGWSEENGKVTISLDQSAVEEISGKLEPKKGQIILTSIPNLSIHIIETKIKDQDGHVVKVIG</sequence>
<name>A0A848M6G0_PAELE</name>
<dbReference type="PANTHER" id="PTHR10928">
    <property type="entry name" value="SUPPRESSOR OF FUSED"/>
    <property type="match status" value="1"/>
</dbReference>
<dbReference type="GO" id="GO:0005737">
    <property type="term" value="C:cytoplasm"/>
    <property type="evidence" value="ECO:0007669"/>
    <property type="project" value="TreeGrafter"/>
</dbReference>
<dbReference type="SUPFAM" id="SSF103359">
    <property type="entry name" value="Suppressor of Fused, N-terminal domain"/>
    <property type="match status" value="1"/>
</dbReference>
<dbReference type="Proteomes" id="UP000565468">
    <property type="component" value="Unassembled WGS sequence"/>
</dbReference>
<dbReference type="PIRSF" id="PIRSF038192">
    <property type="entry name" value="Txn_reg_BtrU_prd"/>
    <property type="match status" value="1"/>
</dbReference>
<reference evidence="2 3" key="1">
    <citation type="submission" date="2020-04" db="EMBL/GenBank/DDBJ databases">
        <title>Paenibacillus algicola sp. nov., a novel marine bacterium producing alginate lyase.</title>
        <authorList>
            <person name="Huang H."/>
        </authorList>
    </citation>
    <scope>NUCLEOTIDE SEQUENCE [LARGE SCALE GENOMIC DNA]</scope>
    <source>
        <strain evidence="2 3">L7-75</strain>
    </source>
</reference>
<dbReference type="EMBL" id="JABBPN010000006">
    <property type="protein sequence ID" value="NMO95839.1"/>
    <property type="molecule type" value="Genomic_DNA"/>
</dbReference>
<accession>A0A848M6G0</accession>